<reference evidence="1 2" key="1">
    <citation type="submission" date="2017-09" db="EMBL/GenBank/DDBJ databases">
        <title>Depth-based differentiation of microbial function through sediment-hosted aquifers and enrichment of novel symbionts in the deep terrestrial subsurface.</title>
        <authorList>
            <person name="Probst A.J."/>
            <person name="Ladd B."/>
            <person name="Jarett J.K."/>
            <person name="Geller-Mcgrath D.E."/>
            <person name="Sieber C.M."/>
            <person name="Emerson J.B."/>
            <person name="Anantharaman K."/>
            <person name="Thomas B.C."/>
            <person name="Malmstrom R."/>
            <person name="Stieglmeier M."/>
            <person name="Klingl A."/>
            <person name="Woyke T."/>
            <person name="Ryan C.M."/>
            <person name="Banfield J.F."/>
        </authorList>
    </citation>
    <scope>NUCLEOTIDE SEQUENCE [LARGE SCALE GENOMIC DNA]</scope>
    <source>
        <strain evidence="1">CG23_combo_of_CG06-09_8_20_14_all_34_8</strain>
    </source>
</reference>
<organism evidence="1 2">
    <name type="scientific">Candidatus Beckwithbacteria bacterium CG23_combo_of_CG06-09_8_20_14_all_34_8</name>
    <dbReference type="NCBI Taxonomy" id="1974497"/>
    <lineage>
        <taxon>Bacteria</taxon>
        <taxon>Candidatus Beckwithiibacteriota</taxon>
    </lineage>
</organism>
<keyword evidence="1" id="KW-0808">Transferase</keyword>
<comment type="caution">
    <text evidence="1">The sequence shown here is derived from an EMBL/GenBank/DDBJ whole genome shotgun (WGS) entry which is preliminary data.</text>
</comment>
<dbReference type="InterPro" id="IPR027417">
    <property type="entry name" value="P-loop_NTPase"/>
</dbReference>
<protein>
    <submittedName>
        <fullName evidence="1">tRNA (Adenosine(37)-N6)-dimethylallyltransferase MiaA</fullName>
    </submittedName>
</protein>
<proteinExistence type="predicted"/>
<dbReference type="Gene3D" id="3.40.50.300">
    <property type="entry name" value="P-loop containing nucleotide triphosphate hydrolases"/>
    <property type="match status" value="1"/>
</dbReference>
<dbReference type="Pfam" id="PF01715">
    <property type="entry name" value="IPPT"/>
    <property type="match status" value="1"/>
</dbReference>
<gene>
    <name evidence="1" type="ORF">COX08_01800</name>
</gene>
<dbReference type="Proteomes" id="UP000229459">
    <property type="component" value="Unassembled WGS sequence"/>
</dbReference>
<dbReference type="EMBL" id="PCSR01000039">
    <property type="protein sequence ID" value="PIP53291.1"/>
    <property type="molecule type" value="Genomic_DNA"/>
</dbReference>
<sequence>DEDFDVSHFISYATSVIDDIWKRGNLPIIVGGTGFWIRSLISLPDTVGVSINKKLRQELDELSVTDLHARLKKI</sequence>
<evidence type="ECO:0000313" key="1">
    <source>
        <dbReference type="EMBL" id="PIP53291.1"/>
    </source>
</evidence>
<evidence type="ECO:0000313" key="2">
    <source>
        <dbReference type="Proteomes" id="UP000229459"/>
    </source>
</evidence>
<accession>A0A2H0B6P2</accession>
<feature type="non-terminal residue" evidence="1">
    <location>
        <position position="74"/>
    </location>
</feature>
<feature type="non-terminal residue" evidence="1">
    <location>
        <position position="1"/>
    </location>
</feature>
<name>A0A2H0B6P2_9BACT</name>
<dbReference type="GO" id="GO:0016740">
    <property type="term" value="F:transferase activity"/>
    <property type="evidence" value="ECO:0007669"/>
    <property type="project" value="UniProtKB-KW"/>
</dbReference>
<dbReference type="AlphaFoldDB" id="A0A2H0B6P2"/>